<dbReference type="Gene3D" id="3.30.1330.60">
    <property type="entry name" value="OmpA-like domain"/>
    <property type="match status" value="1"/>
</dbReference>
<dbReference type="Pfam" id="PF00691">
    <property type="entry name" value="OmpA"/>
    <property type="match status" value="1"/>
</dbReference>
<evidence type="ECO:0000256" key="1">
    <source>
        <dbReference type="PROSITE-ProRule" id="PRU00473"/>
    </source>
</evidence>
<protein>
    <recommendedName>
        <fullName evidence="4">OmpA-like domain-containing protein</fullName>
    </recommendedName>
</protein>
<evidence type="ECO:0000259" key="4">
    <source>
        <dbReference type="PROSITE" id="PS51123"/>
    </source>
</evidence>
<keyword evidence="1 3" id="KW-0472">Membrane</keyword>
<gene>
    <name evidence="5" type="ORF">W911_15415</name>
</gene>
<dbReference type="EMBL" id="CP006912">
    <property type="protein sequence ID" value="AHB49473.1"/>
    <property type="molecule type" value="Genomic_DNA"/>
</dbReference>
<evidence type="ECO:0000256" key="3">
    <source>
        <dbReference type="SAM" id="Phobius"/>
    </source>
</evidence>
<accession>V5SG06</accession>
<proteinExistence type="predicted"/>
<dbReference type="InterPro" id="IPR050330">
    <property type="entry name" value="Bact_OuterMem_StrucFunc"/>
</dbReference>
<organism evidence="5 6">
    <name type="scientific">Hyphomicrobium nitrativorans NL23</name>
    <dbReference type="NCBI Taxonomy" id="1029756"/>
    <lineage>
        <taxon>Bacteria</taxon>
        <taxon>Pseudomonadati</taxon>
        <taxon>Pseudomonadota</taxon>
        <taxon>Alphaproteobacteria</taxon>
        <taxon>Hyphomicrobiales</taxon>
        <taxon>Hyphomicrobiaceae</taxon>
        <taxon>Hyphomicrobium</taxon>
    </lineage>
</organism>
<reference evidence="5 6" key="1">
    <citation type="journal article" date="2014" name="Genome Announc.">
        <title>Complete Genome Sequence of Hyphomicrobium nitrativorans Strain NL23, a Denitrifying Bacterium Isolated from Biofilm of a Methanol-Fed Denitrification System Treating Seawater at the Montreal Biodome.</title>
        <authorList>
            <person name="Martineau C."/>
            <person name="Villeneuve C."/>
            <person name="Mauffrey F."/>
            <person name="Villemur R."/>
        </authorList>
    </citation>
    <scope>NUCLEOTIDE SEQUENCE [LARGE SCALE GENOMIC DNA]</scope>
    <source>
        <strain evidence="5">NL23</strain>
    </source>
</reference>
<dbReference type="RefSeq" id="WP_023788387.1">
    <property type="nucleotide sequence ID" value="NC_022997.1"/>
</dbReference>
<dbReference type="InterPro" id="IPR036737">
    <property type="entry name" value="OmpA-like_sf"/>
</dbReference>
<dbReference type="NCBIfam" id="NF006543">
    <property type="entry name" value="PRK09039.1-2"/>
    <property type="match status" value="1"/>
</dbReference>
<feature type="coiled-coil region" evidence="2">
    <location>
        <begin position="56"/>
        <end position="167"/>
    </location>
</feature>
<dbReference type="PROSITE" id="PS51123">
    <property type="entry name" value="OMPA_2"/>
    <property type="match status" value="1"/>
</dbReference>
<dbReference type="STRING" id="1029756.W911_15415"/>
<name>V5SG06_9HYPH</name>
<keyword evidence="2" id="KW-0175">Coiled coil</keyword>
<dbReference type="InterPro" id="IPR006665">
    <property type="entry name" value="OmpA-like"/>
</dbReference>
<evidence type="ECO:0000256" key="2">
    <source>
        <dbReference type="SAM" id="Coils"/>
    </source>
</evidence>
<sequence>MAGGRSRRHNSEYGEFWPAYVDVLSTLLLVVMFLMSIFMLSQYFAMQEASGKDTALQRLNRQIAELTNLLSLEKGKSRSAEDELASLQATLSDLKDEHQKLSGFALSGDEKAKTAEGRIQTLTVELDQQKEISNEALAKVDLLNQQMLALRRQIAALNDALEASEKKDQDSQDRIKDLGARLNAALARQVQELQRYRSDFFGRLRELLQDRKDIRVVGDRFVFESEVLFPSGQAMLTAEGFGAMDQLAAAIRDLAKTIPPEIKWALQVDGHTDIRPIASAQFPSNWELSTARAVSVVKYLVQRGVPAENLVAAGHGEFQPLESGVDEDSLRRNRRIELKLTNR</sequence>
<evidence type="ECO:0000313" key="5">
    <source>
        <dbReference type="EMBL" id="AHB49473.1"/>
    </source>
</evidence>
<feature type="transmembrane region" description="Helical" evidence="3">
    <location>
        <begin position="20"/>
        <end position="40"/>
    </location>
</feature>
<dbReference type="GO" id="GO:0016020">
    <property type="term" value="C:membrane"/>
    <property type="evidence" value="ECO:0007669"/>
    <property type="project" value="UniProtKB-UniRule"/>
</dbReference>
<dbReference type="NCBIfam" id="NF006544">
    <property type="entry name" value="PRK09039.1-3"/>
    <property type="match status" value="1"/>
</dbReference>
<dbReference type="Proteomes" id="UP000018542">
    <property type="component" value="Chromosome"/>
</dbReference>
<keyword evidence="3" id="KW-0812">Transmembrane</keyword>
<dbReference type="CDD" id="cd07185">
    <property type="entry name" value="OmpA_C-like"/>
    <property type="match status" value="1"/>
</dbReference>
<dbReference type="KEGG" id="hni:W911_15415"/>
<dbReference type="PATRIC" id="fig|1029756.8.peg.3213"/>
<feature type="domain" description="OmpA-like" evidence="4">
    <location>
        <begin position="217"/>
        <end position="343"/>
    </location>
</feature>
<dbReference type="HOGENOM" id="CLU_016890_14_3_5"/>
<keyword evidence="3" id="KW-1133">Transmembrane helix</keyword>
<dbReference type="PANTHER" id="PTHR30329">
    <property type="entry name" value="STATOR ELEMENT OF FLAGELLAR MOTOR COMPLEX"/>
    <property type="match status" value="1"/>
</dbReference>
<dbReference type="AlphaFoldDB" id="V5SG06"/>
<dbReference type="OrthoDB" id="9815217at2"/>
<evidence type="ECO:0000313" key="6">
    <source>
        <dbReference type="Proteomes" id="UP000018542"/>
    </source>
</evidence>
<dbReference type="NCBIfam" id="NF006545">
    <property type="entry name" value="PRK09039.1-4"/>
    <property type="match status" value="1"/>
</dbReference>
<keyword evidence="6" id="KW-1185">Reference proteome</keyword>
<dbReference type="SUPFAM" id="SSF103088">
    <property type="entry name" value="OmpA-like"/>
    <property type="match status" value="1"/>
</dbReference>
<dbReference type="PANTHER" id="PTHR30329:SF21">
    <property type="entry name" value="LIPOPROTEIN YIAD-RELATED"/>
    <property type="match status" value="1"/>
</dbReference>
<dbReference type="Gene3D" id="1.10.287.1490">
    <property type="match status" value="1"/>
</dbReference>